<dbReference type="Pfam" id="PF06839">
    <property type="entry name" value="Zn_ribbon_GRF"/>
    <property type="match status" value="1"/>
</dbReference>
<evidence type="ECO:0000313" key="7">
    <source>
        <dbReference type="EMBL" id="RYR78372.1"/>
    </source>
</evidence>
<dbReference type="InterPro" id="IPR010666">
    <property type="entry name" value="Znf_GRF"/>
</dbReference>
<feature type="transmembrane region" description="Helical" evidence="5">
    <location>
        <begin position="154"/>
        <end position="176"/>
    </location>
</feature>
<dbReference type="GO" id="GO:0008270">
    <property type="term" value="F:zinc ion binding"/>
    <property type="evidence" value="ECO:0007669"/>
    <property type="project" value="UniProtKB-KW"/>
</dbReference>
<sequence length="221" mass="24827">MAAQSSCSSRSRSSSHSRLLLCSHGEKSVLRISGTKENLGRRFWGCVYFEVQQGYNFFHWADPETEVEHSEIARIRKKVSMLKSRMKAVEWKLKVYSVVVVECTKLFGLAILLGCGSCWAEELDLVVSMSLPLGLFSCVTKLDWVEIGGCIVEAAFCLIVSLGVGCVDAAFFPHLAARMGDLLLSFFCLPLLSFLEFWTYETVAVNRDEHKTYEKISDKQS</sequence>
<evidence type="ECO:0000259" key="6">
    <source>
        <dbReference type="PROSITE" id="PS51999"/>
    </source>
</evidence>
<dbReference type="EMBL" id="SDMP01000001">
    <property type="protein sequence ID" value="RYR78372.1"/>
    <property type="molecule type" value="Genomic_DNA"/>
</dbReference>
<reference evidence="7 8" key="1">
    <citation type="submission" date="2019-01" db="EMBL/GenBank/DDBJ databases">
        <title>Sequencing of cultivated peanut Arachis hypogaea provides insights into genome evolution and oil improvement.</title>
        <authorList>
            <person name="Chen X."/>
        </authorList>
    </citation>
    <scope>NUCLEOTIDE SEQUENCE [LARGE SCALE GENOMIC DNA]</scope>
    <source>
        <strain evidence="8">cv. Fuhuasheng</strain>
        <tissue evidence="7">Leaves</tissue>
    </source>
</reference>
<feature type="transmembrane region" description="Helical" evidence="5">
    <location>
        <begin position="182"/>
        <end position="200"/>
    </location>
</feature>
<keyword evidence="5" id="KW-0472">Membrane</keyword>
<keyword evidence="8" id="KW-1185">Reference proteome</keyword>
<protein>
    <recommendedName>
        <fullName evidence="6">GRF-type domain-containing protein</fullName>
    </recommendedName>
</protein>
<organism evidence="7 8">
    <name type="scientific">Arachis hypogaea</name>
    <name type="common">Peanut</name>
    <dbReference type="NCBI Taxonomy" id="3818"/>
    <lineage>
        <taxon>Eukaryota</taxon>
        <taxon>Viridiplantae</taxon>
        <taxon>Streptophyta</taxon>
        <taxon>Embryophyta</taxon>
        <taxon>Tracheophyta</taxon>
        <taxon>Spermatophyta</taxon>
        <taxon>Magnoliopsida</taxon>
        <taxon>eudicotyledons</taxon>
        <taxon>Gunneridae</taxon>
        <taxon>Pentapetalae</taxon>
        <taxon>rosids</taxon>
        <taxon>fabids</taxon>
        <taxon>Fabales</taxon>
        <taxon>Fabaceae</taxon>
        <taxon>Papilionoideae</taxon>
        <taxon>50 kb inversion clade</taxon>
        <taxon>dalbergioids sensu lato</taxon>
        <taxon>Dalbergieae</taxon>
        <taxon>Pterocarpus clade</taxon>
        <taxon>Arachis</taxon>
    </lineage>
</organism>
<dbReference type="AlphaFoldDB" id="A0A445ESN3"/>
<comment type="caution">
    <text evidence="7">The sequence shown here is derived from an EMBL/GenBank/DDBJ whole genome shotgun (WGS) entry which is preliminary data.</text>
</comment>
<evidence type="ECO:0000256" key="3">
    <source>
        <dbReference type="ARBA" id="ARBA00022833"/>
    </source>
</evidence>
<evidence type="ECO:0000256" key="2">
    <source>
        <dbReference type="ARBA" id="ARBA00022771"/>
    </source>
</evidence>
<feature type="domain" description="GRF-type" evidence="6">
    <location>
        <begin position="22"/>
        <end position="64"/>
    </location>
</feature>
<name>A0A445ESN3_ARAHY</name>
<dbReference type="Proteomes" id="UP000289738">
    <property type="component" value="Chromosome A01"/>
</dbReference>
<evidence type="ECO:0000256" key="1">
    <source>
        <dbReference type="ARBA" id="ARBA00022723"/>
    </source>
</evidence>
<dbReference type="PROSITE" id="PS51999">
    <property type="entry name" value="ZF_GRF"/>
    <property type="match status" value="1"/>
</dbReference>
<keyword evidence="3" id="KW-0862">Zinc</keyword>
<dbReference type="PANTHER" id="PTHR33248">
    <property type="entry name" value="ZINC ION-BINDING PROTEIN"/>
    <property type="match status" value="1"/>
</dbReference>
<keyword evidence="1" id="KW-0479">Metal-binding</keyword>
<keyword evidence="5" id="KW-0812">Transmembrane</keyword>
<keyword evidence="2 4" id="KW-0863">Zinc-finger</keyword>
<evidence type="ECO:0000256" key="5">
    <source>
        <dbReference type="SAM" id="Phobius"/>
    </source>
</evidence>
<keyword evidence="5" id="KW-1133">Transmembrane helix</keyword>
<gene>
    <name evidence="7" type="ORF">Ahy_A01g003151</name>
</gene>
<evidence type="ECO:0000256" key="4">
    <source>
        <dbReference type="PROSITE-ProRule" id="PRU01343"/>
    </source>
</evidence>
<proteinExistence type="predicted"/>
<evidence type="ECO:0000313" key="8">
    <source>
        <dbReference type="Proteomes" id="UP000289738"/>
    </source>
</evidence>
<accession>A0A445ESN3</accession>